<feature type="region of interest" description="Disordered" evidence="5">
    <location>
        <begin position="150"/>
        <end position="179"/>
    </location>
</feature>
<evidence type="ECO:0000313" key="7">
    <source>
        <dbReference type="EMBL" id="EXJ80083.1"/>
    </source>
</evidence>
<dbReference type="SUPFAM" id="SSF90250">
    <property type="entry name" value="Troponin coil-coiled subunits"/>
    <property type="match status" value="1"/>
</dbReference>
<name>W9XIN9_9EURO</name>
<dbReference type="GO" id="GO:0030705">
    <property type="term" value="P:cytoskeleton-dependent intracellular transport"/>
    <property type="evidence" value="ECO:0007669"/>
    <property type="project" value="InterPro"/>
</dbReference>
<comment type="caution">
    <text evidence="7">The sequence shown here is derived from an EMBL/GenBank/DDBJ whole genome shotgun (WGS) entry which is preliminary data.</text>
</comment>
<dbReference type="GO" id="GO:0005815">
    <property type="term" value="C:microtubule organizing center"/>
    <property type="evidence" value="ECO:0007669"/>
    <property type="project" value="TreeGrafter"/>
</dbReference>
<dbReference type="eggNOG" id="ENOG502QQM8">
    <property type="taxonomic scope" value="Eukaryota"/>
</dbReference>
<gene>
    <name evidence="7" type="ORF">A1O3_08369</name>
</gene>
<dbReference type="HOGENOM" id="CLU_406542_0_0_1"/>
<keyword evidence="2" id="KW-0963">Cytoplasm</keyword>
<feature type="coiled-coil region" evidence="4">
    <location>
        <begin position="199"/>
        <end position="240"/>
    </location>
</feature>
<dbReference type="InterPro" id="IPR038077">
    <property type="entry name" value="Troponin_sf"/>
</dbReference>
<keyword evidence="3 4" id="KW-0175">Coiled coil</keyword>
<evidence type="ECO:0000256" key="2">
    <source>
        <dbReference type="ARBA" id="ARBA00022490"/>
    </source>
</evidence>
<dbReference type="GO" id="GO:0005737">
    <property type="term" value="C:cytoplasm"/>
    <property type="evidence" value="ECO:0007669"/>
    <property type="project" value="UniProtKB-SubCell"/>
</dbReference>
<dbReference type="OrthoDB" id="2129491at2759"/>
<dbReference type="InterPro" id="IPR036872">
    <property type="entry name" value="CH_dom_sf"/>
</dbReference>
<dbReference type="GeneID" id="19172457"/>
<feature type="domain" description="HOOK N-terminal" evidence="6">
    <location>
        <begin position="10"/>
        <end position="149"/>
    </location>
</feature>
<feature type="region of interest" description="Disordered" evidence="5">
    <location>
        <begin position="640"/>
        <end position="662"/>
    </location>
</feature>
<dbReference type="Gene3D" id="1.10.418.10">
    <property type="entry name" value="Calponin-like domain"/>
    <property type="match status" value="1"/>
</dbReference>
<dbReference type="STRING" id="1182542.W9XIN9"/>
<dbReference type="GO" id="GO:0031122">
    <property type="term" value="P:cytoplasmic microtubule organization"/>
    <property type="evidence" value="ECO:0007669"/>
    <property type="project" value="TreeGrafter"/>
</dbReference>
<dbReference type="PANTHER" id="PTHR18947">
    <property type="entry name" value="HOOK PROTEINS"/>
    <property type="match status" value="1"/>
</dbReference>
<evidence type="ECO:0000256" key="3">
    <source>
        <dbReference type="ARBA" id="ARBA00023054"/>
    </source>
</evidence>
<keyword evidence="8" id="KW-1185">Reference proteome</keyword>
<reference evidence="7 8" key="1">
    <citation type="submission" date="2013-03" db="EMBL/GenBank/DDBJ databases">
        <title>The Genome Sequence of Capronia epimyces CBS 606.96.</title>
        <authorList>
            <consortium name="The Broad Institute Genomics Platform"/>
            <person name="Cuomo C."/>
            <person name="de Hoog S."/>
            <person name="Gorbushina A."/>
            <person name="Walker B."/>
            <person name="Young S.K."/>
            <person name="Zeng Q."/>
            <person name="Gargeya S."/>
            <person name="Fitzgerald M."/>
            <person name="Haas B."/>
            <person name="Abouelleil A."/>
            <person name="Allen A.W."/>
            <person name="Alvarado L."/>
            <person name="Arachchi H.M."/>
            <person name="Berlin A.M."/>
            <person name="Chapman S.B."/>
            <person name="Gainer-Dewar J."/>
            <person name="Goldberg J."/>
            <person name="Griggs A."/>
            <person name="Gujja S."/>
            <person name="Hansen M."/>
            <person name="Howarth C."/>
            <person name="Imamovic A."/>
            <person name="Ireland A."/>
            <person name="Larimer J."/>
            <person name="McCowan C."/>
            <person name="Murphy C."/>
            <person name="Pearson M."/>
            <person name="Poon T.W."/>
            <person name="Priest M."/>
            <person name="Roberts A."/>
            <person name="Saif S."/>
            <person name="Shea T."/>
            <person name="Sisk P."/>
            <person name="Sykes S."/>
            <person name="Wortman J."/>
            <person name="Nusbaum C."/>
            <person name="Birren B."/>
        </authorList>
    </citation>
    <scope>NUCLEOTIDE SEQUENCE [LARGE SCALE GENOMIC DNA]</scope>
    <source>
        <strain evidence="7 8">CBS 606.96</strain>
    </source>
</reference>
<accession>W9XIN9</accession>
<dbReference type="RefSeq" id="XP_007736657.1">
    <property type="nucleotide sequence ID" value="XM_007738467.1"/>
</dbReference>
<dbReference type="CDD" id="cd22211">
    <property type="entry name" value="HkD_SF"/>
    <property type="match status" value="1"/>
</dbReference>
<evidence type="ECO:0000256" key="1">
    <source>
        <dbReference type="ARBA" id="ARBA00004496"/>
    </source>
</evidence>
<protein>
    <recommendedName>
        <fullName evidence="6">HOOK N-terminal domain-containing protein</fullName>
    </recommendedName>
</protein>
<sequence length="677" mass="76782">MATDEAVAAGLIDWVNSLSVADPVYTVEELTNGQIIWKVLQQIDRFSFPGKLPEDPDTDQWIHKWTNLKHVYDALSIFLVEECAQRLPFPGGRPDLKAIAQSSSLGDTVALLKLLVVAAINCADRIGYLKQMQDLSETTQQVLMQTVQEAGEDEGEEAEVPHPDDLAIHDDVPVSPRRSGEVESVLESEERLGKVIADNQRIAHEKRELQQQLDEYHLRYEKLQERFDQVQDELKETSDRLTALLAGRSDFSTRTLDPKHDAIIATLEKRSLEAEAEVDDLRKANELLKIKAEKSQKLQDDYDEIKIERDRLARKANTAEKYRQKLEASQDLEKDNNNLRAKVTELQDQLKQLDLARASSSDLQREIEEYRRLLPSIEQERYELNEMKKRLEFDYHALEARYHDTLEQLSRQDQAVEELHGRLRDYEDGIVPADRGEKHPSPVERDFAQEEAEFLESEARLTAALLNGDDAPIRREYSDSAVLSETTPSTSGLHLDLDADSETISEDELKAIMSAMRAQALAGTVTERESSIRAQKKLVVAIERQRTKNKSLLEHVQKQDQVIRELQEQLEKEGQVTQNEDQGTPPPPPPKDTLPSQLQTQPSDEDSDVDALKTENSILQREVRLMASAWYDQNLRLASANSSASGRNRGLGPGAEPRGFLGRQRRRIDAVAFGRAL</sequence>
<feature type="region of interest" description="Disordered" evidence="5">
    <location>
        <begin position="571"/>
        <end position="610"/>
    </location>
</feature>
<feature type="compositionally biased region" description="Low complexity" evidence="5">
    <location>
        <begin position="640"/>
        <end position="650"/>
    </location>
</feature>
<evidence type="ECO:0000259" key="6">
    <source>
        <dbReference type="Pfam" id="PF19047"/>
    </source>
</evidence>
<feature type="coiled-coil region" evidence="4">
    <location>
        <begin position="264"/>
        <end position="380"/>
    </location>
</feature>
<feature type="compositionally biased region" description="Basic and acidic residues" evidence="5">
    <location>
        <begin position="159"/>
        <end position="172"/>
    </location>
</feature>
<dbReference type="EMBL" id="AMGY01000007">
    <property type="protein sequence ID" value="EXJ80083.1"/>
    <property type="molecule type" value="Genomic_DNA"/>
</dbReference>
<dbReference type="InterPro" id="IPR043936">
    <property type="entry name" value="HOOK_N"/>
</dbReference>
<dbReference type="AlphaFoldDB" id="W9XIN9"/>
<proteinExistence type="predicted"/>
<dbReference type="PANTHER" id="PTHR18947:SF28">
    <property type="entry name" value="GIRDIN, ISOFORM A"/>
    <property type="match status" value="1"/>
</dbReference>
<dbReference type="SUPFAM" id="SSF116907">
    <property type="entry name" value="Hook domain"/>
    <property type="match status" value="1"/>
</dbReference>
<dbReference type="GO" id="GO:0051959">
    <property type="term" value="F:dynein light intermediate chain binding"/>
    <property type="evidence" value="ECO:0007669"/>
    <property type="project" value="TreeGrafter"/>
</dbReference>
<evidence type="ECO:0000256" key="4">
    <source>
        <dbReference type="SAM" id="Coils"/>
    </source>
</evidence>
<dbReference type="Proteomes" id="UP000019478">
    <property type="component" value="Unassembled WGS sequence"/>
</dbReference>
<dbReference type="GO" id="GO:0008017">
    <property type="term" value="F:microtubule binding"/>
    <property type="evidence" value="ECO:0007669"/>
    <property type="project" value="TreeGrafter"/>
</dbReference>
<evidence type="ECO:0000313" key="8">
    <source>
        <dbReference type="Proteomes" id="UP000019478"/>
    </source>
</evidence>
<comment type="subcellular location">
    <subcellularLocation>
        <location evidence="1">Cytoplasm</location>
    </subcellularLocation>
</comment>
<organism evidence="7 8">
    <name type="scientific">Capronia epimyces CBS 606.96</name>
    <dbReference type="NCBI Taxonomy" id="1182542"/>
    <lineage>
        <taxon>Eukaryota</taxon>
        <taxon>Fungi</taxon>
        <taxon>Dikarya</taxon>
        <taxon>Ascomycota</taxon>
        <taxon>Pezizomycotina</taxon>
        <taxon>Eurotiomycetes</taxon>
        <taxon>Chaetothyriomycetidae</taxon>
        <taxon>Chaetothyriales</taxon>
        <taxon>Herpotrichiellaceae</taxon>
        <taxon>Capronia</taxon>
    </lineage>
</organism>
<evidence type="ECO:0000256" key="5">
    <source>
        <dbReference type="SAM" id="MobiDB-lite"/>
    </source>
</evidence>
<dbReference type="Pfam" id="PF19047">
    <property type="entry name" value="HOOK_N"/>
    <property type="match status" value="1"/>
</dbReference>